<evidence type="ECO:0000256" key="1">
    <source>
        <dbReference type="SAM" id="MobiDB-lite"/>
    </source>
</evidence>
<protein>
    <submittedName>
        <fullName evidence="2">Uncharacterized protein</fullName>
    </submittedName>
</protein>
<evidence type="ECO:0000313" key="2">
    <source>
        <dbReference type="EMBL" id="CCO34725.1"/>
    </source>
</evidence>
<dbReference type="AlphaFoldDB" id="M5C6K8"/>
<feature type="region of interest" description="Disordered" evidence="1">
    <location>
        <begin position="85"/>
        <end position="163"/>
    </location>
</feature>
<dbReference type="EMBL" id="CAOJ01013540">
    <property type="protein sequence ID" value="CCO34725.1"/>
    <property type="molecule type" value="Genomic_DNA"/>
</dbReference>
<evidence type="ECO:0000313" key="3">
    <source>
        <dbReference type="Proteomes" id="UP000012065"/>
    </source>
</evidence>
<sequence length="186" mass="20263">MPTDTSPNAQKDIEHTPTISYSITISDDPKSSSNLQKEALTTSRLSPSIHELAWVLESQNPPNWQYRSPKTLSPSLSICTLSLLSQSPSPFPEPNPSKLPEPLPFQDKLNTFALDRGPDPPLSPMLHGPGVNSAPIPQTSTPSSVHKPQAHQALASLQANSPDPLVEVRLKELRKTLTSLKKQLKA</sequence>
<feature type="compositionally biased region" description="Polar residues" evidence="1">
    <location>
        <begin position="17"/>
        <end position="43"/>
    </location>
</feature>
<proteinExistence type="predicted"/>
<feature type="compositionally biased region" description="Pro residues" evidence="1">
    <location>
        <begin position="89"/>
        <end position="103"/>
    </location>
</feature>
<comment type="caution">
    <text evidence="2">The sequence shown here is derived from an EMBL/GenBank/DDBJ whole genome shotgun (WGS) entry which is preliminary data.</text>
</comment>
<reference evidence="2 3" key="1">
    <citation type="journal article" date="2013" name="J. Biotechnol.">
        <title>Establishment and interpretation of the genome sequence of the phytopathogenic fungus Rhizoctonia solani AG1-IB isolate 7/3/14.</title>
        <authorList>
            <person name="Wibberg D.W."/>
            <person name="Jelonek L.J."/>
            <person name="Rupp O.R."/>
            <person name="Hennig M.H."/>
            <person name="Eikmeyer F.E."/>
            <person name="Goesmann A.G."/>
            <person name="Hartmann A.H."/>
            <person name="Borriss R.B."/>
            <person name="Grosch R.G."/>
            <person name="Puehler A.P."/>
            <person name="Schlueter A.S."/>
        </authorList>
    </citation>
    <scope>NUCLEOTIDE SEQUENCE [LARGE SCALE GENOMIC DNA]</scope>
    <source>
        <strain evidence="3">AG1-IB / isolate 7/3/14</strain>
    </source>
</reference>
<accession>M5C6K8</accession>
<feature type="compositionally biased region" description="Polar residues" evidence="1">
    <location>
        <begin position="135"/>
        <end position="146"/>
    </location>
</feature>
<gene>
    <name evidence="2" type="ORF">BN14_08832</name>
</gene>
<dbReference type="Proteomes" id="UP000012065">
    <property type="component" value="Unassembled WGS sequence"/>
</dbReference>
<name>M5C6K8_THACB</name>
<feature type="region of interest" description="Disordered" evidence="1">
    <location>
        <begin position="1"/>
        <end position="43"/>
    </location>
</feature>
<dbReference type="HOGENOM" id="CLU_1455344_0_0_1"/>
<organism evidence="2 3">
    <name type="scientific">Thanatephorus cucumeris (strain AG1-IB / isolate 7/3/14)</name>
    <name type="common">Lettuce bottom rot fungus</name>
    <name type="synonym">Rhizoctonia solani</name>
    <dbReference type="NCBI Taxonomy" id="1108050"/>
    <lineage>
        <taxon>Eukaryota</taxon>
        <taxon>Fungi</taxon>
        <taxon>Dikarya</taxon>
        <taxon>Basidiomycota</taxon>
        <taxon>Agaricomycotina</taxon>
        <taxon>Agaricomycetes</taxon>
        <taxon>Cantharellales</taxon>
        <taxon>Ceratobasidiaceae</taxon>
        <taxon>Rhizoctonia</taxon>
        <taxon>Rhizoctonia solani AG-1</taxon>
    </lineage>
</organism>